<dbReference type="CDD" id="cd01407">
    <property type="entry name" value="SIR2-fam"/>
    <property type="match status" value="1"/>
</dbReference>
<evidence type="ECO:0000256" key="3">
    <source>
        <dbReference type="ARBA" id="ARBA00023027"/>
    </source>
</evidence>
<protein>
    <recommendedName>
        <fullName evidence="1">protein acetyllysine N-acetyltransferase</fullName>
        <ecNumber evidence="1">2.3.1.286</ecNumber>
    </recommendedName>
</protein>
<evidence type="ECO:0000313" key="7">
    <source>
        <dbReference type="Proteomes" id="UP000249590"/>
    </source>
</evidence>
<dbReference type="EC" id="2.3.1.286" evidence="1"/>
<dbReference type="InterPro" id="IPR029035">
    <property type="entry name" value="DHS-like_NAD/FAD-binding_dom"/>
</dbReference>
<dbReference type="InterPro" id="IPR003000">
    <property type="entry name" value="Sirtuin"/>
</dbReference>
<evidence type="ECO:0000256" key="1">
    <source>
        <dbReference type="ARBA" id="ARBA00012928"/>
    </source>
</evidence>
<dbReference type="EMBL" id="QHHQ01000004">
    <property type="protein sequence ID" value="RAH99848.1"/>
    <property type="molecule type" value="Genomic_DNA"/>
</dbReference>
<dbReference type="AlphaFoldDB" id="A0A8B2NNK6"/>
<dbReference type="InterPro" id="IPR050134">
    <property type="entry name" value="NAD-dep_sirtuin_deacylases"/>
</dbReference>
<dbReference type="PANTHER" id="PTHR11085:SF4">
    <property type="entry name" value="NAD-DEPENDENT PROTEIN DEACYLASE"/>
    <property type="match status" value="1"/>
</dbReference>
<accession>A0A8B2NNK6</accession>
<gene>
    <name evidence="6" type="ORF">DLJ53_19055</name>
</gene>
<dbReference type="OrthoDB" id="9800582at2"/>
<organism evidence="6 7">
    <name type="scientific">Acuticoccus sediminis</name>
    <dbReference type="NCBI Taxonomy" id="2184697"/>
    <lineage>
        <taxon>Bacteria</taxon>
        <taxon>Pseudomonadati</taxon>
        <taxon>Pseudomonadota</taxon>
        <taxon>Alphaproteobacteria</taxon>
        <taxon>Hyphomicrobiales</taxon>
        <taxon>Amorphaceae</taxon>
        <taxon>Acuticoccus</taxon>
    </lineage>
</organism>
<reference evidence="6 7" key="1">
    <citation type="submission" date="2018-05" db="EMBL/GenBank/DDBJ databases">
        <title>Acuticoccus sediminis sp. nov., isolated from deep-sea sediment of Indian Ocean.</title>
        <authorList>
            <person name="Liu X."/>
            <person name="Lai Q."/>
            <person name="Du Y."/>
            <person name="Sun F."/>
            <person name="Zhang X."/>
            <person name="Wang S."/>
            <person name="Shao Z."/>
        </authorList>
    </citation>
    <scope>NUCLEOTIDE SEQUENCE [LARGE SCALE GENOMIC DNA]</scope>
    <source>
        <strain evidence="6 7">PTG4-2</strain>
    </source>
</reference>
<dbReference type="GO" id="GO:0017136">
    <property type="term" value="F:histone deacetylase activity, NAD-dependent"/>
    <property type="evidence" value="ECO:0007669"/>
    <property type="project" value="TreeGrafter"/>
</dbReference>
<dbReference type="RefSeq" id="WP_111348171.1">
    <property type="nucleotide sequence ID" value="NZ_QHHQ01000004.1"/>
</dbReference>
<evidence type="ECO:0000256" key="2">
    <source>
        <dbReference type="ARBA" id="ARBA00022679"/>
    </source>
</evidence>
<keyword evidence="7" id="KW-1185">Reference proteome</keyword>
<dbReference type="PROSITE" id="PS50305">
    <property type="entry name" value="SIRTUIN"/>
    <property type="match status" value="1"/>
</dbReference>
<dbReference type="Proteomes" id="UP000249590">
    <property type="component" value="Unassembled WGS sequence"/>
</dbReference>
<dbReference type="GO" id="GO:0070403">
    <property type="term" value="F:NAD+ binding"/>
    <property type="evidence" value="ECO:0007669"/>
    <property type="project" value="InterPro"/>
</dbReference>
<comment type="caution">
    <text evidence="6">The sequence shown here is derived from an EMBL/GenBank/DDBJ whole genome shotgun (WGS) entry which is preliminary data.</text>
</comment>
<feature type="binding site" evidence="4">
    <location>
        <position position="137"/>
    </location>
    <ligand>
        <name>Zn(2+)</name>
        <dbReference type="ChEBI" id="CHEBI:29105"/>
    </ligand>
</feature>
<dbReference type="Gene3D" id="3.40.50.1220">
    <property type="entry name" value="TPP-binding domain"/>
    <property type="match status" value="1"/>
</dbReference>
<keyword evidence="4" id="KW-0479">Metal-binding</keyword>
<dbReference type="SUPFAM" id="SSF52467">
    <property type="entry name" value="DHS-like NAD/FAD-binding domain"/>
    <property type="match status" value="1"/>
</dbReference>
<dbReference type="InterPro" id="IPR026590">
    <property type="entry name" value="Ssirtuin_cat_dom"/>
</dbReference>
<keyword evidence="4" id="KW-0862">Zinc</keyword>
<name>A0A8B2NNK6_9HYPH</name>
<keyword evidence="3" id="KW-0520">NAD</keyword>
<feature type="active site" description="Proton acceptor" evidence="4">
    <location>
        <position position="129"/>
    </location>
</feature>
<feature type="binding site" evidence="4">
    <location>
        <position position="140"/>
    </location>
    <ligand>
        <name>Zn(2+)</name>
        <dbReference type="ChEBI" id="CHEBI:29105"/>
    </ligand>
</feature>
<feature type="binding site" evidence="4">
    <location>
        <position position="165"/>
    </location>
    <ligand>
        <name>Zn(2+)</name>
        <dbReference type="ChEBI" id="CHEBI:29105"/>
    </ligand>
</feature>
<evidence type="ECO:0000259" key="5">
    <source>
        <dbReference type="PROSITE" id="PS50305"/>
    </source>
</evidence>
<sequence>MVHAIFDRAEKAQHALEEAFAESSRAVVFTGAGISTESGIPDFRSAGGIWSRMEPILFDDFLASEEARLEDWRRRFDMAERFAAARPNGAHEAVAHLARNGPVSLVVTQNIDGLHTRSGVPPEKLVELHGAGDHATCLECGTRHEISFAQDQIAKTGMSPRCTACGGLLKAAIISFGQPMPEDELERAMKESVMADLFVATGTSLVVYPAAALPMMAKEAGARLIICSREPTDQDDIADLVVRTPLAETFGPLKQMKFA</sequence>
<keyword evidence="2" id="KW-0808">Transferase</keyword>
<feature type="domain" description="Deacetylase sirtuin-type" evidence="5">
    <location>
        <begin position="5"/>
        <end position="259"/>
    </location>
</feature>
<dbReference type="Gene3D" id="2.20.28.200">
    <property type="match status" value="1"/>
</dbReference>
<proteinExistence type="predicted"/>
<dbReference type="GO" id="GO:0046872">
    <property type="term" value="F:metal ion binding"/>
    <property type="evidence" value="ECO:0007669"/>
    <property type="project" value="UniProtKB-KW"/>
</dbReference>
<dbReference type="PANTHER" id="PTHR11085">
    <property type="entry name" value="NAD-DEPENDENT PROTEIN DEACYLASE SIRTUIN-5, MITOCHONDRIAL-RELATED"/>
    <property type="match status" value="1"/>
</dbReference>
<dbReference type="Pfam" id="PF02146">
    <property type="entry name" value="SIR2"/>
    <property type="match status" value="1"/>
</dbReference>
<feature type="binding site" evidence="4">
    <location>
        <position position="162"/>
    </location>
    <ligand>
        <name>Zn(2+)</name>
        <dbReference type="ChEBI" id="CHEBI:29105"/>
    </ligand>
</feature>
<evidence type="ECO:0000256" key="4">
    <source>
        <dbReference type="PROSITE-ProRule" id="PRU00236"/>
    </source>
</evidence>
<evidence type="ECO:0000313" key="6">
    <source>
        <dbReference type="EMBL" id="RAH99848.1"/>
    </source>
</evidence>